<name>A0A5P1R7I6_9GAMM</name>
<dbReference type="Pfam" id="PF02481">
    <property type="entry name" value="DNA_processg_A"/>
    <property type="match status" value="1"/>
</dbReference>
<evidence type="ECO:0000259" key="2">
    <source>
        <dbReference type="Pfam" id="PF02481"/>
    </source>
</evidence>
<dbReference type="AlphaFoldDB" id="A0A5P1R7I6"/>
<organism evidence="3 4">
    <name type="scientific">Neptunomonas concharum</name>
    <dbReference type="NCBI Taxonomy" id="1031538"/>
    <lineage>
        <taxon>Bacteria</taxon>
        <taxon>Pseudomonadati</taxon>
        <taxon>Pseudomonadota</taxon>
        <taxon>Gammaproteobacteria</taxon>
        <taxon>Oceanospirillales</taxon>
        <taxon>Oceanospirillaceae</taxon>
        <taxon>Neptunomonas</taxon>
    </lineage>
</organism>
<dbReference type="EMBL" id="CP043869">
    <property type="protein sequence ID" value="QEQ95235.1"/>
    <property type="molecule type" value="Genomic_DNA"/>
</dbReference>
<accession>A0A5P1R7I6</accession>
<feature type="domain" description="Smf/DprA SLOG" evidence="2">
    <location>
        <begin position="79"/>
        <end position="288"/>
    </location>
</feature>
<dbReference type="Gene3D" id="3.40.50.450">
    <property type="match status" value="1"/>
</dbReference>
<evidence type="ECO:0000313" key="3">
    <source>
        <dbReference type="EMBL" id="QEQ95235.1"/>
    </source>
</evidence>
<dbReference type="Proteomes" id="UP000324760">
    <property type="component" value="Chromosome"/>
</dbReference>
<comment type="similarity">
    <text evidence="1">Belongs to the DprA/Smf family.</text>
</comment>
<sequence length="350" mass="37576">MQSDPKDWIALSLLPGVGTVTLGKLYYAGRNPAQLLAHFPETLKPEQRALLIAYQNRQGKLYEQVCNTLEELASLGAQILLPASPDYPPLLKEAHDHPILLFAKGNLQALQLPIVAIVGSRKASTAGLRHAYQFSKALSASGCVVASGLALGIDGAAHQAAVDLQKPTVAVMGTGSDQVYPSRHRPLAESILEHQGVLLTELLPGSGPLAPHFPRRNRIISGLSAGVLVVEAALKSGSLITARQALNQDREVFALPGAIDHPGSRGSNALIREGATLVQTADEMISELSSLLGVWGAERSEPQENNQNFNLIDRYPILEFIEFTSTSLEEVFLNSGIPMAELQSHWLSLS</sequence>
<dbReference type="RefSeq" id="WP_138985937.1">
    <property type="nucleotide sequence ID" value="NZ_CP043869.1"/>
</dbReference>
<keyword evidence="4" id="KW-1185">Reference proteome</keyword>
<evidence type="ECO:0000256" key="1">
    <source>
        <dbReference type="ARBA" id="ARBA00006525"/>
    </source>
</evidence>
<dbReference type="GO" id="GO:0009294">
    <property type="term" value="P:DNA-mediated transformation"/>
    <property type="evidence" value="ECO:0007669"/>
    <property type="project" value="InterPro"/>
</dbReference>
<dbReference type="OrthoDB" id="9785707at2"/>
<dbReference type="KEGG" id="ncu:F0U83_00120"/>
<proteinExistence type="inferred from homology"/>
<dbReference type="PANTHER" id="PTHR43022">
    <property type="entry name" value="PROTEIN SMF"/>
    <property type="match status" value="1"/>
</dbReference>
<dbReference type="NCBIfam" id="TIGR00732">
    <property type="entry name" value="dprA"/>
    <property type="match status" value="1"/>
</dbReference>
<dbReference type="SUPFAM" id="SSF102405">
    <property type="entry name" value="MCP/YpsA-like"/>
    <property type="match status" value="1"/>
</dbReference>
<dbReference type="PANTHER" id="PTHR43022:SF1">
    <property type="entry name" value="PROTEIN SMF"/>
    <property type="match status" value="1"/>
</dbReference>
<dbReference type="InterPro" id="IPR057666">
    <property type="entry name" value="DrpA_SLOG"/>
</dbReference>
<evidence type="ECO:0000313" key="4">
    <source>
        <dbReference type="Proteomes" id="UP000324760"/>
    </source>
</evidence>
<dbReference type="InterPro" id="IPR003488">
    <property type="entry name" value="DprA"/>
</dbReference>
<gene>
    <name evidence="3" type="primary">dprA</name>
    <name evidence="3" type="ORF">F0U83_00120</name>
</gene>
<reference evidence="3 4" key="1">
    <citation type="journal article" date="2019" name="Biochem. Eng. J.">
        <title>Metabolic engineering of the marine bacteria Neptunomonas concharum for the production of acetoin and meso-2,3-butanediol from acetate.</title>
        <authorList>
            <person name="Li W."/>
            <person name="Pu N."/>
            <person name="Liu C.-X."/>
            <person name="Yuan Q.-P."/>
            <person name="Li Z.-J."/>
        </authorList>
    </citation>
    <scope>NUCLEOTIDE SEQUENCE [LARGE SCALE GENOMIC DNA]</scope>
    <source>
        <strain evidence="3 4">JCM17730</strain>
    </source>
</reference>
<protein>
    <submittedName>
        <fullName evidence="3">DNA-protecting protein DprA</fullName>
    </submittedName>
</protein>